<dbReference type="PANTHER" id="PTHR14624:SF0">
    <property type="entry name" value="POLYPRENOL REDUCTASE"/>
    <property type="match status" value="1"/>
</dbReference>
<evidence type="ECO:0000313" key="7">
    <source>
        <dbReference type="EMBL" id="KAG9325877.1"/>
    </source>
</evidence>
<evidence type="ECO:0000256" key="1">
    <source>
        <dbReference type="ARBA" id="ARBA00004127"/>
    </source>
</evidence>
<accession>A0A9P8A7P6</accession>
<dbReference type="PANTHER" id="PTHR14624">
    <property type="entry name" value="DFG10 PROTEIN"/>
    <property type="match status" value="1"/>
</dbReference>
<gene>
    <name evidence="7" type="ORF">KVV02_006871</name>
</gene>
<dbReference type="Proteomes" id="UP000717515">
    <property type="component" value="Unassembled WGS sequence"/>
</dbReference>
<evidence type="ECO:0000256" key="2">
    <source>
        <dbReference type="ARBA" id="ARBA00022692"/>
    </source>
</evidence>
<dbReference type="PROSITE" id="PS50244">
    <property type="entry name" value="S5A_REDUCTASE"/>
    <property type="match status" value="1"/>
</dbReference>
<dbReference type="EMBL" id="JAIFTL010000031">
    <property type="protein sequence ID" value="KAG9325877.1"/>
    <property type="molecule type" value="Genomic_DNA"/>
</dbReference>
<organism evidence="7 8">
    <name type="scientific">Mortierella alpina</name>
    <name type="common">Oleaginous fungus</name>
    <name type="synonym">Mortierella renispora</name>
    <dbReference type="NCBI Taxonomy" id="64518"/>
    <lineage>
        <taxon>Eukaryota</taxon>
        <taxon>Fungi</taxon>
        <taxon>Fungi incertae sedis</taxon>
        <taxon>Mucoromycota</taxon>
        <taxon>Mortierellomycotina</taxon>
        <taxon>Mortierellomycetes</taxon>
        <taxon>Mortierellales</taxon>
        <taxon>Mortierellaceae</taxon>
        <taxon>Mortierella</taxon>
    </lineage>
</organism>
<name>A0A9P8A7P6_MORAP</name>
<evidence type="ECO:0000256" key="4">
    <source>
        <dbReference type="ARBA" id="ARBA00023136"/>
    </source>
</evidence>
<evidence type="ECO:0000259" key="6">
    <source>
        <dbReference type="Pfam" id="PF02544"/>
    </source>
</evidence>
<dbReference type="GO" id="GO:0003865">
    <property type="term" value="F:3-oxo-5-alpha-steroid 4-dehydrogenase activity"/>
    <property type="evidence" value="ECO:0007669"/>
    <property type="project" value="TreeGrafter"/>
</dbReference>
<dbReference type="Gene3D" id="1.20.120.1630">
    <property type="match status" value="1"/>
</dbReference>
<protein>
    <recommendedName>
        <fullName evidence="6">3-oxo-5-alpha-steroid 4-dehydrogenase C-terminal domain-containing protein</fullName>
    </recommendedName>
</protein>
<feature type="transmembrane region" description="Helical" evidence="5">
    <location>
        <begin position="174"/>
        <end position="193"/>
    </location>
</feature>
<keyword evidence="2 5" id="KW-0812">Transmembrane</keyword>
<dbReference type="Pfam" id="PF02544">
    <property type="entry name" value="Steroid_dh"/>
    <property type="match status" value="1"/>
</dbReference>
<proteinExistence type="predicted"/>
<comment type="caution">
    <text evidence="7">The sequence shown here is derived from an EMBL/GenBank/DDBJ whole genome shotgun (WGS) entry which is preliminary data.</text>
</comment>
<dbReference type="GO" id="GO:0006488">
    <property type="term" value="P:dolichol-linked oligosaccharide biosynthetic process"/>
    <property type="evidence" value="ECO:0007669"/>
    <property type="project" value="InterPro"/>
</dbReference>
<evidence type="ECO:0000313" key="8">
    <source>
        <dbReference type="Proteomes" id="UP000717515"/>
    </source>
</evidence>
<keyword evidence="4 5" id="KW-0472">Membrane</keyword>
<evidence type="ECO:0000256" key="3">
    <source>
        <dbReference type="ARBA" id="ARBA00022989"/>
    </source>
</evidence>
<dbReference type="InterPro" id="IPR001104">
    <property type="entry name" value="3-oxo-5_a-steroid_4-DH_C"/>
</dbReference>
<feature type="transmembrane region" description="Helical" evidence="5">
    <location>
        <begin position="286"/>
        <end position="319"/>
    </location>
</feature>
<dbReference type="GO" id="GO:0005783">
    <property type="term" value="C:endoplasmic reticulum"/>
    <property type="evidence" value="ECO:0007669"/>
    <property type="project" value="TreeGrafter"/>
</dbReference>
<keyword evidence="3 5" id="KW-1133">Transmembrane helix</keyword>
<dbReference type="GO" id="GO:0016095">
    <property type="term" value="P:polyprenol catabolic process"/>
    <property type="evidence" value="ECO:0007669"/>
    <property type="project" value="TreeGrafter"/>
</dbReference>
<sequence>MAIEMLRMAPSLSQLIFSFFVIMITAALTAVTLPVLRDSVLTYGKLDVPPQASSTTTTSRPGLAASLWSFRVPKSWFAHFYVFASLWMLYLWIDLAVYTSPASTPHILTSIYPYVSFLTLLNTLGVMATPLTTSPWTPPPQVQLAMFCYLIQVHRRWYESWFVERPSTRATMHVVHYLIAFAYYAAMAPCIWIDAYDSWIQTEGQGDGKASSPAWNVRCVLGLTLFLWGSWHQYKCHVILANLRPRPSQETDARAAEKREVAKPEYKVPFGDWFEYMVTPHYTAEMVIYLGFYVMASPALFAPSTLLLAWIWVVVNLGILARETDQWYRTQFGDDYAGVVVSSTGQRIRKKRAIWIPFVL</sequence>
<reference evidence="7" key="1">
    <citation type="submission" date="2021-07" db="EMBL/GenBank/DDBJ databases">
        <title>Draft genome of Mortierella alpina, strain LL118, isolated from an aspen leaf litter sample.</title>
        <authorList>
            <person name="Yang S."/>
            <person name="Vinatzer B.A."/>
        </authorList>
    </citation>
    <scope>NUCLEOTIDE SEQUENCE</scope>
    <source>
        <strain evidence="7">LL118</strain>
    </source>
</reference>
<evidence type="ECO:0000256" key="5">
    <source>
        <dbReference type="SAM" id="Phobius"/>
    </source>
</evidence>
<comment type="subcellular location">
    <subcellularLocation>
        <location evidence="1">Endomembrane system</location>
        <topology evidence="1">Multi-pass membrane protein</topology>
    </subcellularLocation>
</comment>
<feature type="transmembrane region" description="Helical" evidence="5">
    <location>
        <begin position="214"/>
        <end position="231"/>
    </location>
</feature>
<feature type="domain" description="3-oxo-5-alpha-steroid 4-dehydrogenase C-terminal" evidence="6">
    <location>
        <begin position="196"/>
        <end position="337"/>
    </location>
</feature>
<feature type="transmembrane region" description="Helical" evidence="5">
    <location>
        <begin position="111"/>
        <end position="131"/>
    </location>
</feature>
<dbReference type="AlphaFoldDB" id="A0A9P8A7P6"/>
<feature type="transmembrane region" description="Helical" evidence="5">
    <location>
        <begin position="76"/>
        <end position="99"/>
    </location>
</feature>
<dbReference type="InterPro" id="IPR039698">
    <property type="entry name" value="Dfg10/SRD5A3"/>
</dbReference>
<feature type="transmembrane region" description="Helical" evidence="5">
    <location>
        <begin position="12"/>
        <end position="36"/>
    </location>
</feature>